<feature type="domain" description="CdaR GGDEF-like" evidence="4">
    <location>
        <begin position="305"/>
        <end position="442"/>
    </location>
</feature>
<proteinExistence type="inferred from homology"/>
<dbReference type="Proteomes" id="UP000574133">
    <property type="component" value="Unassembled WGS sequence"/>
</dbReference>
<sequence>MVAMPKKDLLSGSRTEQSSVTVKAMMELPVFGKAKLAAGEKGIHSFVAGALAMESPEAALRVMPGDVPIASEAMLREEQDRFPRLIADLARRGASALGILASGHERELPSVWLAEADALGVPLIALPPGLASGEVVRAVADRVLIQESALLAELQSRVYRMSRVLLDGGGLYPLLDAIEQEVGNPVALVRDQEKPWMSIGLRGDDTPQTWPFVQSLAFRQAGRGVAGGLVMLANSIRGYVCPLQGRDAKPAVFVVVERNRPLAPLDMFSAERLSVLAGLELANAEAVRDVEEKYLDRFLQDWLSGRIASASDWRQRANVCGCPLPEQAPVCAAVVGGADGSALNEEKLQEQVRKVREDRMKLPEGVLAASIDGELALIVPLLQAEAIDKPSDAWTNEMLQKLLGALRMMMDDPGLRLFAGRTADRPALLPSSLSQARCARQVAKMCGLSGEAMTYDRLGVYSLLYLIPSCEERDQFLLRFAAPLQQADKRGGGRLAETLEMFFRCNGNIKLTSERLYAHYNTVVYRLDKIQSILGISLDDPEDRLQLQLSLKLGQITPASEHSS</sequence>
<comment type="similarity">
    <text evidence="1">Belongs to the CdaR family.</text>
</comment>
<comment type="caution">
    <text evidence="5">The sequence shown here is derived from an EMBL/GenBank/DDBJ whole genome shotgun (WGS) entry which is preliminary data.</text>
</comment>
<dbReference type="EMBL" id="JACJVN010000016">
    <property type="protein sequence ID" value="MBB6676438.1"/>
    <property type="molecule type" value="Genomic_DNA"/>
</dbReference>
<feature type="domain" description="Purine catabolism PurC-like" evidence="2">
    <location>
        <begin position="25"/>
        <end position="142"/>
    </location>
</feature>
<dbReference type="PANTHER" id="PTHR33744:SF1">
    <property type="entry name" value="DNA-BINDING TRANSCRIPTIONAL ACTIVATOR ADER"/>
    <property type="match status" value="1"/>
</dbReference>
<dbReference type="Pfam" id="PF17853">
    <property type="entry name" value="GGDEF_2"/>
    <property type="match status" value="1"/>
</dbReference>
<reference evidence="5 6" key="1">
    <citation type="submission" date="2020-08" db="EMBL/GenBank/DDBJ databases">
        <title>Cohnella phylogeny.</title>
        <authorList>
            <person name="Dunlap C."/>
        </authorList>
    </citation>
    <scope>NUCLEOTIDE SEQUENCE [LARGE SCALE GENOMIC DNA]</scope>
    <source>
        <strain evidence="5 6">DSM 103658</strain>
    </source>
</reference>
<dbReference type="Pfam" id="PF07905">
    <property type="entry name" value="PucR"/>
    <property type="match status" value="1"/>
</dbReference>
<evidence type="ECO:0000313" key="6">
    <source>
        <dbReference type="Proteomes" id="UP000574133"/>
    </source>
</evidence>
<evidence type="ECO:0000259" key="4">
    <source>
        <dbReference type="Pfam" id="PF17853"/>
    </source>
</evidence>
<dbReference type="PANTHER" id="PTHR33744">
    <property type="entry name" value="CARBOHYDRATE DIACID REGULATOR"/>
    <property type="match status" value="1"/>
</dbReference>
<dbReference type="InterPro" id="IPR042070">
    <property type="entry name" value="PucR_C-HTH_sf"/>
</dbReference>
<dbReference type="AlphaFoldDB" id="A0A841TAL6"/>
<dbReference type="InterPro" id="IPR025736">
    <property type="entry name" value="PucR_C-HTH_dom"/>
</dbReference>
<gene>
    <name evidence="5" type="ORF">H4Q31_03750</name>
</gene>
<dbReference type="Gene3D" id="1.10.10.2840">
    <property type="entry name" value="PucR C-terminal helix-turn-helix domain"/>
    <property type="match status" value="1"/>
</dbReference>
<evidence type="ECO:0000259" key="2">
    <source>
        <dbReference type="Pfam" id="PF07905"/>
    </source>
</evidence>
<dbReference type="InterPro" id="IPR012914">
    <property type="entry name" value="PucR_dom"/>
</dbReference>
<protein>
    <submittedName>
        <fullName evidence="5">Helix-turn-helix domain-containing protein</fullName>
    </submittedName>
</protein>
<dbReference type="InterPro" id="IPR051448">
    <property type="entry name" value="CdaR-like_regulators"/>
</dbReference>
<dbReference type="RefSeq" id="WP_185177720.1">
    <property type="nucleotide sequence ID" value="NZ_CBCSEP010000007.1"/>
</dbReference>
<name>A0A841TAL6_9BACL</name>
<accession>A0A841TAL6</accession>
<dbReference type="Pfam" id="PF13556">
    <property type="entry name" value="HTH_30"/>
    <property type="match status" value="1"/>
</dbReference>
<organism evidence="5 6">
    <name type="scientific">Cohnella lubricantis</name>
    <dbReference type="NCBI Taxonomy" id="2163172"/>
    <lineage>
        <taxon>Bacteria</taxon>
        <taxon>Bacillati</taxon>
        <taxon>Bacillota</taxon>
        <taxon>Bacilli</taxon>
        <taxon>Bacillales</taxon>
        <taxon>Paenibacillaceae</taxon>
        <taxon>Cohnella</taxon>
    </lineage>
</organism>
<evidence type="ECO:0000259" key="3">
    <source>
        <dbReference type="Pfam" id="PF13556"/>
    </source>
</evidence>
<evidence type="ECO:0000313" key="5">
    <source>
        <dbReference type="EMBL" id="MBB6676438.1"/>
    </source>
</evidence>
<evidence type="ECO:0000256" key="1">
    <source>
        <dbReference type="ARBA" id="ARBA00006754"/>
    </source>
</evidence>
<dbReference type="InterPro" id="IPR041522">
    <property type="entry name" value="CdaR_GGDEF"/>
</dbReference>
<keyword evidence="6" id="KW-1185">Reference proteome</keyword>
<feature type="domain" description="PucR C-terminal helix-turn-helix" evidence="3">
    <location>
        <begin position="495"/>
        <end position="553"/>
    </location>
</feature>